<feature type="signal peptide" evidence="1">
    <location>
        <begin position="1"/>
        <end position="24"/>
    </location>
</feature>
<evidence type="ECO:0000256" key="1">
    <source>
        <dbReference type="SAM" id="SignalP"/>
    </source>
</evidence>
<dbReference type="RefSeq" id="WP_053433870.1">
    <property type="nucleotide sequence ID" value="NZ_LGUF01000007.1"/>
</dbReference>
<gene>
    <name evidence="2" type="ORF">AF332_06500</name>
</gene>
<organism evidence="2 3">
    <name type="scientific">Sporosarcina globispora</name>
    <name type="common">Bacillus globisporus</name>
    <dbReference type="NCBI Taxonomy" id="1459"/>
    <lineage>
        <taxon>Bacteria</taxon>
        <taxon>Bacillati</taxon>
        <taxon>Bacillota</taxon>
        <taxon>Bacilli</taxon>
        <taxon>Bacillales</taxon>
        <taxon>Caryophanaceae</taxon>
        <taxon>Sporosarcina</taxon>
    </lineage>
</organism>
<dbReference type="OrthoDB" id="2867508at2"/>
<protein>
    <recommendedName>
        <fullName evidence="4">TPM domain-containing protein</fullName>
    </recommendedName>
</protein>
<keyword evidence="3" id="KW-1185">Reference proteome</keyword>
<feature type="chain" id="PRO_5005599314" description="TPM domain-containing protein" evidence="1">
    <location>
        <begin position="25"/>
        <end position="180"/>
    </location>
</feature>
<sequence>MRKGICCFLLAVLLSAQYLMPGKAADSEKDFEDILEKQLRSTVHYYNKDSLSVIDAYGMQGQVTKVVTPDDPSTSENEEKIEEYSSHIGIVFLELEQKRDGLYIFKKKDFFYYDFDKKEFLTASNVLGNESIREFFDLHVDDIEKSITPFSKFLFLFFLSFIIMVPLFIMIFHNRGRSKF</sequence>
<dbReference type="EMBL" id="LGUF01000007">
    <property type="protein sequence ID" value="KON86510.1"/>
    <property type="molecule type" value="Genomic_DNA"/>
</dbReference>
<evidence type="ECO:0008006" key="4">
    <source>
        <dbReference type="Google" id="ProtNLM"/>
    </source>
</evidence>
<keyword evidence="1" id="KW-0732">Signal</keyword>
<dbReference type="Proteomes" id="UP000037109">
    <property type="component" value="Unassembled WGS sequence"/>
</dbReference>
<comment type="caution">
    <text evidence="2">The sequence shown here is derived from an EMBL/GenBank/DDBJ whole genome shotgun (WGS) entry which is preliminary data.</text>
</comment>
<name>A0A0M0G9E2_SPOGL</name>
<evidence type="ECO:0000313" key="2">
    <source>
        <dbReference type="EMBL" id="KON86510.1"/>
    </source>
</evidence>
<evidence type="ECO:0000313" key="3">
    <source>
        <dbReference type="Proteomes" id="UP000037109"/>
    </source>
</evidence>
<dbReference type="PATRIC" id="fig|1459.3.peg.1380"/>
<proteinExistence type="predicted"/>
<accession>A0A0M0G9E2</accession>
<dbReference type="AlphaFoldDB" id="A0A0M0G9E2"/>
<reference evidence="3" key="1">
    <citation type="submission" date="2015-07" db="EMBL/GenBank/DDBJ databases">
        <title>Fjat-10036 dsm4.</title>
        <authorList>
            <person name="Liu B."/>
            <person name="Wang J."/>
            <person name="Zhu Y."/>
            <person name="Liu G."/>
            <person name="Chen Q."/>
            <person name="Chen Z."/>
            <person name="Lan J."/>
            <person name="Che J."/>
            <person name="Ge C."/>
            <person name="Shi H."/>
            <person name="Pan Z."/>
            <person name="Liu X."/>
        </authorList>
    </citation>
    <scope>NUCLEOTIDE SEQUENCE [LARGE SCALE GENOMIC DNA]</scope>
    <source>
        <strain evidence="3">DSM 4</strain>
    </source>
</reference>